<evidence type="ECO:0000313" key="5">
    <source>
        <dbReference type="EMBL" id="KAK2952324.1"/>
    </source>
</evidence>
<dbReference type="PANTHER" id="PTHR13720:SF39">
    <property type="entry name" value="F-BOX DOMAIN-CONTAINING PROTEIN"/>
    <property type="match status" value="1"/>
</dbReference>
<evidence type="ECO:0000256" key="2">
    <source>
        <dbReference type="ARBA" id="ARBA00022737"/>
    </source>
</evidence>
<dbReference type="Proteomes" id="UP001281761">
    <property type="component" value="Unassembled WGS sequence"/>
</dbReference>
<feature type="repeat" description="WD" evidence="3">
    <location>
        <begin position="448"/>
        <end position="489"/>
    </location>
</feature>
<dbReference type="PANTHER" id="PTHR13720">
    <property type="entry name" value="WD-40 REPEAT PROTEIN"/>
    <property type="match status" value="1"/>
</dbReference>
<evidence type="ECO:0000313" key="6">
    <source>
        <dbReference type="Proteomes" id="UP001281761"/>
    </source>
</evidence>
<dbReference type="SUPFAM" id="SSF50978">
    <property type="entry name" value="WD40 repeat-like"/>
    <property type="match status" value="2"/>
</dbReference>
<gene>
    <name evidence="5" type="ORF">BLNAU_12734</name>
</gene>
<dbReference type="CDD" id="cd00200">
    <property type="entry name" value="WD40"/>
    <property type="match status" value="1"/>
</dbReference>
<accession>A0ABQ9XKR1</accession>
<keyword evidence="5" id="KW-0966">Cell projection</keyword>
<evidence type="ECO:0000256" key="1">
    <source>
        <dbReference type="ARBA" id="ARBA00022574"/>
    </source>
</evidence>
<dbReference type="PROSITE" id="PS50082">
    <property type="entry name" value="WD_REPEATS_2"/>
    <property type="match status" value="4"/>
</dbReference>
<comment type="caution">
    <text evidence="5">The sequence shown here is derived from an EMBL/GenBank/DDBJ whole genome shotgun (WGS) entry which is preliminary data.</text>
</comment>
<dbReference type="EMBL" id="JARBJD010000105">
    <property type="protein sequence ID" value="KAK2952324.1"/>
    <property type="molecule type" value="Genomic_DNA"/>
</dbReference>
<dbReference type="InterPro" id="IPR019775">
    <property type="entry name" value="WD40_repeat_CS"/>
</dbReference>
<evidence type="ECO:0000256" key="4">
    <source>
        <dbReference type="SAM" id="MobiDB-lite"/>
    </source>
</evidence>
<protein>
    <submittedName>
        <fullName evidence="5">Cilia- and flagella-associated protein 52</fullName>
    </submittedName>
</protein>
<dbReference type="PROSITE" id="PS50294">
    <property type="entry name" value="WD_REPEATS_REGION"/>
    <property type="match status" value="3"/>
</dbReference>
<dbReference type="Gene3D" id="2.130.10.10">
    <property type="entry name" value="YVTN repeat-like/Quinoprotein amine dehydrogenase"/>
    <property type="match status" value="4"/>
</dbReference>
<organism evidence="5 6">
    <name type="scientific">Blattamonas nauphoetae</name>
    <dbReference type="NCBI Taxonomy" id="2049346"/>
    <lineage>
        <taxon>Eukaryota</taxon>
        <taxon>Metamonada</taxon>
        <taxon>Preaxostyla</taxon>
        <taxon>Oxymonadida</taxon>
        <taxon>Blattamonas</taxon>
    </lineage>
</organism>
<feature type="repeat" description="WD" evidence="3">
    <location>
        <begin position="574"/>
        <end position="606"/>
    </location>
</feature>
<name>A0ABQ9XKR1_9EUKA</name>
<dbReference type="Pfam" id="PF00400">
    <property type="entry name" value="WD40"/>
    <property type="match status" value="7"/>
</dbReference>
<dbReference type="PROSITE" id="PS00678">
    <property type="entry name" value="WD_REPEATS_1"/>
    <property type="match status" value="1"/>
</dbReference>
<feature type="region of interest" description="Disordered" evidence="4">
    <location>
        <begin position="147"/>
        <end position="183"/>
    </location>
</feature>
<keyword evidence="2" id="KW-0677">Repeat</keyword>
<dbReference type="SMART" id="SM00320">
    <property type="entry name" value="WD40"/>
    <property type="match status" value="11"/>
</dbReference>
<keyword evidence="1 3" id="KW-0853">WD repeat</keyword>
<feature type="repeat" description="WD" evidence="3">
    <location>
        <begin position="51"/>
        <end position="94"/>
    </location>
</feature>
<keyword evidence="6" id="KW-1185">Reference proteome</keyword>
<keyword evidence="5" id="KW-0282">Flagellum</keyword>
<feature type="compositionally biased region" description="Low complexity" evidence="4">
    <location>
        <begin position="163"/>
        <end position="174"/>
    </location>
</feature>
<feature type="repeat" description="WD" evidence="3">
    <location>
        <begin position="615"/>
        <end position="649"/>
    </location>
</feature>
<reference evidence="5 6" key="1">
    <citation type="journal article" date="2022" name="bioRxiv">
        <title>Genomics of Preaxostyla Flagellates Illuminates Evolutionary Transitions and the Path Towards Mitochondrial Loss.</title>
        <authorList>
            <person name="Novak L.V.F."/>
            <person name="Treitli S.C."/>
            <person name="Pyrih J."/>
            <person name="Halakuc P."/>
            <person name="Pipaliya S.V."/>
            <person name="Vacek V."/>
            <person name="Brzon O."/>
            <person name="Soukal P."/>
            <person name="Eme L."/>
            <person name="Dacks J.B."/>
            <person name="Karnkowska A."/>
            <person name="Elias M."/>
            <person name="Hampl V."/>
        </authorList>
    </citation>
    <scope>NUCLEOTIDE SEQUENCE [LARGE SCALE GENOMIC DNA]</scope>
    <source>
        <strain evidence="5">NAU3</strain>
        <tissue evidence="5">Gut</tissue>
    </source>
</reference>
<dbReference type="InterPro" id="IPR050630">
    <property type="entry name" value="WD_repeat_EMAP"/>
</dbReference>
<evidence type="ECO:0000256" key="3">
    <source>
        <dbReference type="PROSITE-ProRule" id="PRU00221"/>
    </source>
</evidence>
<keyword evidence="5" id="KW-0969">Cilium</keyword>
<dbReference type="InterPro" id="IPR036322">
    <property type="entry name" value="WD40_repeat_dom_sf"/>
</dbReference>
<dbReference type="InterPro" id="IPR015943">
    <property type="entry name" value="WD40/YVTN_repeat-like_dom_sf"/>
</dbReference>
<sequence length="649" mass="70363">MATLELEHCIGGIYTVPNTLHLHPNGKDYVSIAGSSVIISDMTDPHNQSLLKGHTGTVNSVALSPGGQFIASAQLGDDADVFIWDFDSQNIIHKLCQHEHGIACMAFSHDNRLLTTIGDHFDRQLYVWDMKSGYIVCNKQLSATGAGTVHQQGTDRRPPPQPSRSSASAISVRATPSASPSDGDVVDVVWGGHARDIKRRETADLIFATAGPNVSLWTLTPQTGELVQEKFQPGTYVRSYSTVGFTAQGEKCIGGTTSGDFVVFLVRTMVVETVIPSCSHGITSMSITPQNQIIIGGGDGSLSLFRQNGKQIVGIKQTFLTEEKHPVTAITCGGGEKRCLCATADGTVHAVTLDEQCQETPLSYSHSGPVSCISFPPGVSDKFASCSVDDETIRVFDLSTYDVFSTSHLLKSPPTCVAWAGECLAAGYTGGEIRFVDAIESRVLWQLLDAHREGVTTIDVDRNVSMIVSGGGAGDLRVWDIRTQKLKCQLKNHSQKVCGLRIMEDNKHCVSASKDKSLCVSDLLAERRLSIFKYRAALLDVAPLPDLRQVVTPSQDRSIVFWDLSVADPTRIIQDAHEDAITTISMAHDMDMFATGSLDSVVKLWKTNGQLLGEFFGHSSAINCIRFSPDDKQLLSCGDDGNILVWNIF</sequence>
<proteinExistence type="predicted"/>
<dbReference type="InterPro" id="IPR001680">
    <property type="entry name" value="WD40_rpt"/>
</dbReference>